<evidence type="ECO:0000313" key="2">
    <source>
        <dbReference type="WBParaSite" id="JU765_v2.g15491.t1"/>
    </source>
</evidence>
<proteinExistence type="predicted"/>
<sequence>MADQVALLNDAANRMRISAIEMTCASKSGHPSSSASAAEIIAALFFGEMRYSVAEPRHPGSDRFVLSKGHACPILYAAWEEAGLLTREQVLSLRKIDSDIEGHPTPRLNFIDVATGSLGQGLGFAAGMAYVGKNVDKAGYRVYTLLGDGECSEGSVWEAAAFAGYYKLDNLVAIVDVNRLGQSQAAPLGHDVETFAARFRAFGFHAIIVDGHNVSEILKAFAEAKNTKGQPTAVIAKTFKGRGIEGVEDQDNWHGKPVKAETVKAIQERIKNPKPQWKIPAVLNVPEINLNLGKIKLSSPPNYKLGENVASRLAYGTALAKLADTCPYNVASRLAYGTALAKLADTCPYILALDGDTKNSTYSEKVLKTHPSQFIECFIAEQNMVGVAIGASTRHRTIPFCSTFAAFFTRAADQIRMGAISFANVKFAGSHVGVSIGEDGPSQMGLEDLGLFRALPGSVVFYPSDAVSTERATELAANYDGMVFIRTSRPALPVLYKNDESFEIGKSKVVKNTLKGSGKGVVIIGAGVTTYEALTAHDELEKEGINSAVIDLFTVKPLDVTTILETARQIGENPQIITVEDHYQAGGIGEAVASGLAALKEHIRIHSLFVKEIPRSGSPEQLVEKYGISAKSIVAKAKSIL</sequence>
<accession>A0AC34QE18</accession>
<dbReference type="Proteomes" id="UP000887576">
    <property type="component" value="Unplaced"/>
</dbReference>
<organism evidence="1 2">
    <name type="scientific">Panagrolaimus sp. JU765</name>
    <dbReference type="NCBI Taxonomy" id="591449"/>
    <lineage>
        <taxon>Eukaryota</taxon>
        <taxon>Metazoa</taxon>
        <taxon>Ecdysozoa</taxon>
        <taxon>Nematoda</taxon>
        <taxon>Chromadorea</taxon>
        <taxon>Rhabditida</taxon>
        <taxon>Tylenchina</taxon>
        <taxon>Panagrolaimomorpha</taxon>
        <taxon>Panagrolaimoidea</taxon>
        <taxon>Panagrolaimidae</taxon>
        <taxon>Panagrolaimus</taxon>
    </lineage>
</organism>
<name>A0AC34QE18_9BILA</name>
<dbReference type="WBParaSite" id="JU765_v2.g15491.t1">
    <property type="protein sequence ID" value="JU765_v2.g15491.t1"/>
    <property type="gene ID" value="JU765_v2.g15491"/>
</dbReference>
<reference evidence="2" key="1">
    <citation type="submission" date="2022-11" db="UniProtKB">
        <authorList>
            <consortium name="WormBaseParasite"/>
        </authorList>
    </citation>
    <scope>IDENTIFICATION</scope>
</reference>
<evidence type="ECO:0000313" key="1">
    <source>
        <dbReference type="Proteomes" id="UP000887576"/>
    </source>
</evidence>
<protein>
    <submittedName>
        <fullName evidence="2">Transketolase-like pyrimidine-binding domain-containing protein</fullName>
    </submittedName>
</protein>